<dbReference type="AlphaFoldDB" id="A0A2Z3H4T8"/>
<keyword evidence="2" id="KW-0732">Signal</keyword>
<proteinExistence type="predicted"/>
<accession>A0A2Z3H4T8</accession>
<dbReference type="PROSITE" id="PS51257">
    <property type="entry name" value="PROKAR_LIPOPROTEIN"/>
    <property type="match status" value="1"/>
</dbReference>
<feature type="chain" id="PRO_5016418198" description="Lipoprotein" evidence="2">
    <location>
        <begin position="18"/>
        <end position="164"/>
    </location>
</feature>
<evidence type="ECO:0000256" key="2">
    <source>
        <dbReference type="SAM" id="SignalP"/>
    </source>
</evidence>
<feature type="signal peptide" evidence="2">
    <location>
        <begin position="1"/>
        <end position="17"/>
    </location>
</feature>
<feature type="compositionally biased region" description="Basic and acidic residues" evidence="1">
    <location>
        <begin position="137"/>
        <end position="147"/>
    </location>
</feature>
<sequence>MRPVILWLACCALVAAAGCGSEPRPVDPRNASVNDKLVAVSKGFSEATAGLGRPPKTDAELRPYLERFGPPDEVLRSPNDDQPLVVNFRAVAPGDVVACERAGAGGRRAAVNVRGEVSTISEADFARLQSPGTGPKPKMDPPTEGHKQGSLKGIIDKAGGPKQP</sequence>
<keyword evidence="4" id="KW-1185">Reference proteome</keyword>
<dbReference type="KEGG" id="gog:C1280_06030"/>
<reference evidence="3 4" key="1">
    <citation type="submission" date="2018-01" db="EMBL/GenBank/DDBJ databases">
        <title>G. obscuriglobus.</title>
        <authorList>
            <person name="Franke J."/>
            <person name="Blomberg W."/>
            <person name="Selmecki A."/>
        </authorList>
    </citation>
    <scope>NUCLEOTIDE SEQUENCE [LARGE SCALE GENOMIC DNA]</scope>
    <source>
        <strain evidence="3 4">DSM 5831</strain>
    </source>
</reference>
<evidence type="ECO:0000313" key="3">
    <source>
        <dbReference type="EMBL" id="AWM36624.1"/>
    </source>
</evidence>
<dbReference type="EMBL" id="CP025958">
    <property type="protein sequence ID" value="AWM36624.1"/>
    <property type="molecule type" value="Genomic_DNA"/>
</dbReference>
<evidence type="ECO:0000256" key="1">
    <source>
        <dbReference type="SAM" id="MobiDB-lite"/>
    </source>
</evidence>
<gene>
    <name evidence="3" type="ORF">C1280_06030</name>
</gene>
<evidence type="ECO:0000313" key="4">
    <source>
        <dbReference type="Proteomes" id="UP000245802"/>
    </source>
</evidence>
<protein>
    <recommendedName>
        <fullName evidence="5">Lipoprotein</fullName>
    </recommendedName>
</protein>
<evidence type="ECO:0008006" key="5">
    <source>
        <dbReference type="Google" id="ProtNLM"/>
    </source>
</evidence>
<dbReference type="RefSeq" id="WP_010042374.1">
    <property type="nucleotide sequence ID" value="NZ_CP025958.1"/>
</dbReference>
<organism evidence="3 4">
    <name type="scientific">Gemmata obscuriglobus</name>
    <dbReference type="NCBI Taxonomy" id="114"/>
    <lineage>
        <taxon>Bacteria</taxon>
        <taxon>Pseudomonadati</taxon>
        <taxon>Planctomycetota</taxon>
        <taxon>Planctomycetia</taxon>
        <taxon>Gemmatales</taxon>
        <taxon>Gemmataceae</taxon>
        <taxon>Gemmata</taxon>
    </lineage>
</organism>
<name>A0A2Z3H4T8_9BACT</name>
<dbReference type="Proteomes" id="UP000245802">
    <property type="component" value="Chromosome"/>
</dbReference>
<feature type="region of interest" description="Disordered" evidence="1">
    <location>
        <begin position="122"/>
        <end position="164"/>
    </location>
</feature>